<evidence type="ECO:0000256" key="3">
    <source>
        <dbReference type="ARBA" id="ARBA00022676"/>
    </source>
</evidence>
<dbReference type="InterPro" id="IPR038731">
    <property type="entry name" value="RgtA/B/C-like"/>
</dbReference>
<dbReference type="PANTHER" id="PTHR33908">
    <property type="entry name" value="MANNOSYLTRANSFERASE YKCB-RELATED"/>
    <property type="match status" value="1"/>
</dbReference>
<feature type="transmembrane region" description="Helical" evidence="8">
    <location>
        <begin position="358"/>
        <end position="376"/>
    </location>
</feature>
<evidence type="ECO:0000313" key="11">
    <source>
        <dbReference type="Proteomes" id="UP000296706"/>
    </source>
</evidence>
<dbReference type="GO" id="GO:0008610">
    <property type="term" value="P:lipid biosynthetic process"/>
    <property type="evidence" value="ECO:0007669"/>
    <property type="project" value="UniProtKB-ARBA"/>
</dbReference>
<dbReference type="RefSeq" id="WP_049994839.1">
    <property type="nucleotide sequence ID" value="NZ_CP031310.1"/>
</dbReference>
<evidence type="ECO:0000259" key="9">
    <source>
        <dbReference type="Pfam" id="PF13231"/>
    </source>
</evidence>
<name>A0A4D6HCM2_9EURY</name>
<evidence type="ECO:0000256" key="2">
    <source>
        <dbReference type="ARBA" id="ARBA00022475"/>
    </source>
</evidence>
<evidence type="ECO:0000313" key="10">
    <source>
        <dbReference type="EMBL" id="QCC51550.1"/>
    </source>
</evidence>
<dbReference type="GO" id="GO:0016763">
    <property type="term" value="F:pentosyltransferase activity"/>
    <property type="evidence" value="ECO:0007669"/>
    <property type="project" value="TreeGrafter"/>
</dbReference>
<dbReference type="KEGG" id="hsn:DV733_09975"/>
<evidence type="ECO:0000256" key="5">
    <source>
        <dbReference type="ARBA" id="ARBA00022692"/>
    </source>
</evidence>
<keyword evidence="3 10" id="KW-0328">Glycosyltransferase</keyword>
<keyword evidence="6 8" id="KW-1133">Transmembrane helix</keyword>
<dbReference type="EMBL" id="CP031310">
    <property type="protein sequence ID" value="QCC51550.1"/>
    <property type="molecule type" value="Genomic_DNA"/>
</dbReference>
<feature type="transmembrane region" description="Helical" evidence="8">
    <location>
        <begin position="61"/>
        <end position="80"/>
    </location>
</feature>
<sequence>MGHVRTLAGQAKRRLVADVREDPYLLAIFGVALVLGVTYIWHGIPNFATWDGRDRLLDPLVVYGAMLADPGVGTLQEAVIWGREPFGATLYLYGFVLLPVVVAAVLTGEASALTGWGIPIEEFGFWPLWHATPAWIWNWSIILGRLTSVAFALGVVYLVYRIGTYLHDRRAGRLAAAFMSVTWGLVTLTHEVGEDIPSLFLLLVALYMLVQYVDTGDRQRFYVACAVGALAMGLKLTTALIVPTIGLAHLYRTYREGGTIQTALADRELLLKGMGLGALVIVLSFPTLLVGGVVEFITRLFGSPAYRVIDGNGPDAGAWWWLLRGYFQALGLPLFFAGIAGVGVAILRVRERWPELDASVVLLTYVLLHVLVMANWRDFRPHHLLVTLPLILVFLARWLAPLWEERPTITRAVVALLLVSSGLYAGVGVVQYGSMPRDEAVAWMDDNVDREATMELYVRGFDEAAVPHWMDVQYPYVANTNQTLEPCPDYIQLTHRDLLYLRDIPEDERSTYTRDNTSVHAAYVRSLLNESYGYEIAAEFGEQPPNYVPDRPAAGSLVDLLELGIYPHSDQYGDEQELQANQFVILLEHTGSCAEPLPRPTNVTVRVAGPP</sequence>
<dbReference type="GeneID" id="39848193"/>
<dbReference type="Pfam" id="PF13231">
    <property type="entry name" value="PMT_2"/>
    <property type="match status" value="1"/>
</dbReference>
<keyword evidence="2" id="KW-1003">Cell membrane</keyword>
<keyword evidence="11" id="KW-1185">Reference proteome</keyword>
<feature type="transmembrane region" description="Helical" evidence="8">
    <location>
        <begin position="92"/>
        <end position="116"/>
    </location>
</feature>
<gene>
    <name evidence="10" type="ORF">DV733_09975</name>
</gene>
<feature type="domain" description="Glycosyltransferase RgtA/B/C/D-like" evidence="9">
    <location>
        <begin position="145"/>
        <end position="247"/>
    </location>
</feature>
<dbReference type="AlphaFoldDB" id="A0A4D6HCM2"/>
<feature type="transmembrane region" description="Helical" evidence="8">
    <location>
        <begin position="276"/>
        <end position="297"/>
    </location>
</feature>
<accession>A0A4D6HCM2</accession>
<reference evidence="10 11" key="1">
    <citation type="journal article" date="2019" name="Nat. Commun.">
        <title>A new type of DNA phosphorothioation-based antiviral system in archaea.</title>
        <authorList>
            <person name="Xiong L."/>
            <person name="Liu S."/>
            <person name="Chen S."/>
            <person name="Xiao Y."/>
            <person name="Zhu B."/>
            <person name="Gao Y."/>
            <person name="Zhang Y."/>
            <person name="Chen B."/>
            <person name="Luo J."/>
            <person name="Deng Z."/>
            <person name="Chen X."/>
            <person name="Wang L."/>
            <person name="Chen S."/>
        </authorList>
    </citation>
    <scope>NUCLEOTIDE SEQUENCE [LARGE SCALE GENOMIC DNA]</scope>
    <source>
        <strain evidence="10 11">CBA1105</strain>
    </source>
</reference>
<feature type="transmembrane region" description="Helical" evidence="8">
    <location>
        <begin position="221"/>
        <end position="242"/>
    </location>
</feature>
<dbReference type="Proteomes" id="UP000296706">
    <property type="component" value="Chromosome"/>
</dbReference>
<feature type="transmembrane region" description="Helical" evidence="8">
    <location>
        <begin position="23"/>
        <end position="41"/>
    </location>
</feature>
<protein>
    <submittedName>
        <fullName evidence="10">Dolichyl-phosphate-mannose--protein mannosyltransferase</fullName>
    </submittedName>
</protein>
<keyword evidence="5 8" id="KW-0812">Transmembrane</keyword>
<keyword evidence="7 8" id="KW-0472">Membrane</keyword>
<feature type="transmembrane region" description="Helical" evidence="8">
    <location>
        <begin position="326"/>
        <end position="346"/>
    </location>
</feature>
<keyword evidence="4 10" id="KW-0808">Transferase</keyword>
<feature type="transmembrane region" description="Helical" evidence="8">
    <location>
        <begin position="383"/>
        <end position="400"/>
    </location>
</feature>
<evidence type="ECO:0000256" key="7">
    <source>
        <dbReference type="ARBA" id="ARBA00023136"/>
    </source>
</evidence>
<organism evidence="10 11">
    <name type="scientific">Halapricum salinum</name>
    <dbReference type="NCBI Taxonomy" id="1457250"/>
    <lineage>
        <taxon>Archaea</taxon>
        <taxon>Methanobacteriati</taxon>
        <taxon>Methanobacteriota</taxon>
        <taxon>Stenosarchaea group</taxon>
        <taxon>Halobacteria</taxon>
        <taxon>Halobacteriales</taxon>
        <taxon>Haloarculaceae</taxon>
        <taxon>Halapricum</taxon>
    </lineage>
</organism>
<evidence type="ECO:0000256" key="8">
    <source>
        <dbReference type="SAM" id="Phobius"/>
    </source>
</evidence>
<feature type="transmembrane region" description="Helical" evidence="8">
    <location>
        <begin position="412"/>
        <end position="430"/>
    </location>
</feature>
<evidence type="ECO:0000256" key="4">
    <source>
        <dbReference type="ARBA" id="ARBA00022679"/>
    </source>
</evidence>
<evidence type="ECO:0000256" key="6">
    <source>
        <dbReference type="ARBA" id="ARBA00022989"/>
    </source>
</evidence>
<dbReference type="InterPro" id="IPR050297">
    <property type="entry name" value="LipidA_mod_glycosyltrf_83"/>
</dbReference>
<dbReference type="GO" id="GO:0005886">
    <property type="term" value="C:plasma membrane"/>
    <property type="evidence" value="ECO:0007669"/>
    <property type="project" value="UniProtKB-SubCell"/>
</dbReference>
<evidence type="ECO:0000256" key="1">
    <source>
        <dbReference type="ARBA" id="ARBA00004651"/>
    </source>
</evidence>
<comment type="subcellular location">
    <subcellularLocation>
        <location evidence="1">Cell membrane</location>
        <topology evidence="1">Multi-pass membrane protein</topology>
    </subcellularLocation>
</comment>
<dbReference type="STRING" id="1457250.GCA_000755225_00903"/>
<dbReference type="OrthoDB" id="239143at2157"/>
<feature type="transmembrane region" description="Helical" evidence="8">
    <location>
        <begin position="196"/>
        <end position="214"/>
    </location>
</feature>
<proteinExistence type="predicted"/>
<feature type="transmembrane region" description="Helical" evidence="8">
    <location>
        <begin position="136"/>
        <end position="160"/>
    </location>
</feature>
<dbReference type="PANTHER" id="PTHR33908:SF11">
    <property type="entry name" value="MEMBRANE PROTEIN"/>
    <property type="match status" value="1"/>
</dbReference>